<dbReference type="InterPro" id="IPR001179">
    <property type="entry name" value="PPIase_FKBP_dom"/>
</dbReference>
<evidence type="ECO:0000256" key="6">
    <source>
        <dbReference type="PROSITE-ProRule" id="PRU00277"/>
    </source>
</evidence>
<evidence type="ECO:0000313" key="10">
    <source>
        <dbReference type="Proteomes" id="UP000228987"/>
    </source>
</evidence>
<evidence type="ECO:0000259" key="8">
    <source>
        <dbReference type="PROSITE" id="PS50059"/>
    </source>
</evidence>
<accession>A0A2A5CFC5</accession>
<evidence type="ECO:0000256" key="7">
    <source>
        <dbReference type="RuleBase" id="RU003915"/>
    </source>
</evidence>
<dbReference type="PANTHER" id="PTHR43811:SF19">
    <property type="entry name" value="39 KDA FK506-BINDING NUCLEAR PROTEIN"/>
    <property type="match status" value="1"/>
</dbReference>
<dbReference type="GO" id="GO:0006457">
    <property type="term" value="P:protein folding"/>
    <property type="evidence" value="ECO:0007669"/>
    <property type="project" value="InterPro"/>
</dbReference>
<reference evidence="10" key="1">
    <citation type="submission" date="2017-08" db="EMBL/GenBank/DDBJ databases">
        <title>A dynamic microbial community with high functional redundancy inhabits the cold, oxic subseafloor aquifer.</title>
        <authorList>
            <person name="Tully B.J."/>
            <person name="Wheat C.G."/>
            <person name="Glazer B.T."/>
            <person name="Huber J.A."/>
        </authorList>
    </citation>
    <scope>NUCLEOTIDE SEQUENCE [LARGE SCALE GENOMIC DNA]</scope>
</reference>
<dbReference type="FunFam" id="3.10.50.40:FF:000045">
    <property type="entry name" value="Peptidyl-prolyl cis-trans isomerase"/>
    <property type="match status" value="1"/>
</dbReference>
<evidence type="ECO:0000313" key="9">
    <source>
        <dbReference type="EMBL" id="PCJ42201.1"/>
    </source>
</evidence>
<keyword evidence="5 6" id="KW-0413">Isomerase</keyword>
<evidence type="ECO:0000256" key="4">
    <source>
        <dbReference type="ARBA" id="ARBA00023110"/>
    </source>
</evidence>
<proteinExistence type="inferred from homology"/>
<name>A0A2A5CFC5_9GAMM</name>
<dbReference type="SUPFAM" id="SSF54534">
    <property type="entry name" value="FKBP-like"/>
    <property type="match status" value="1"/>
</dbReference>
<comment type="catalytic activity">
    <reaction evidence="1 6 7">
        <text>[protein]-peptidylproline (omega=180) = [protein]-peptidylproline (omega=0)</text>
        <dbReference type="Rhea" id="RHEA:16237"/>
        <dbReference type="Rhea" id="RHEA-COMP:10747"/>
        <dbReference type="Rhea" id="RHEA-COMP:10748"/>
        <dbReference type="ChEBI" id="CHEBI:83833"/>
        <dbReference type="ChEBI" id="CHEBI:83834"/>
        <dbReference type="EC" id="5.2.1.8"/>
    </reaction>
</comment>
<evidence type="ECO:0000256" key="5">
    <source>
        <dbReference type="ARBA" id="ARBA00023235"/>
    </source>
</evidence>
<organism evidence="9 10">
    <name type="scientific">SAR86 cluster bacterium</name>
    <dbReference type="NCBI Taxonomy" id="2030880"/>
    <lineage>
        <taxon>Bacteria</taxon>
        <taxon>Pseudomonadati</taxon>
        <taxon>Pseudomonadota</taxon>
        <taxon>Gammaproteobacteria</taxon>
        <taxon>SAR86 cluster</taxon>
    </lineage>
</organism>
<dbReference type="PANTHER" id="PTHR43811">
    <property type="entry name" value="FKBP-TYPE PEPTIDYL-PROLYL CIS-TRANS ISOMERASE FKPA"/>
    <property type="match status" value="1"/>
</dbReference>
<gene>
    <name evidence="9" type="ORF">COA71_06330</name>
</gene>
<dbReference type="InterPro" id="IPR036944">
    <property type="entry name" value="PPIase_FKBP_N_sf"/>
</dbReference>
<dbReference type="AlphaFoldDB" id="A0A2A5CFC5"/>
<keyword evidence="4 6" id="KW-0697">Rotamase</keyword>
<dbReference type="Gene3D" id="1.10.287.460">
    <property type="entry name" value="Peptidyl-prolyl cis-trans isomerase, FKBP-type, N-terminal domain"/>
    <property type="match status" value="1"/>
</dbReference>
<dbReference type="EC" id="5.2.1.8" evidence="7"/>
<evidence type="ECO:0000256" key="3">
    <source>
        <dbReference type="ARBA" id="ARBA00022729"/>
    </source>
</evidence>
<comment type="similarity">
    <text evidence="2 7">Belongs to the FKBP-type PPIase family.</text>
</comment>
<sequence>MKSLVKVRITEKVTKIIPIFLLSFLGSTPLFAQELDLENTEVRAGYSIGVNIGLNLANQGILGDDVDNAALMQGIRDAVDDSIQLTEEEIGGALEQYSLLMEQRAREQLAGMAQAGEDFLNDNALESGVVTTPSGLQYLVLEEAADTSAPMPLATDEVRVHYHGTMIDGTVFDSSVDRGEPISFPLDGVISGWTEGLQLMQVGDKYRFFIPAELAYGGTGAGSIPPYSALIFDVELLGIN</sequence>
<dbReference type="EMBL" id="NVWI01000003">
    <property type="protein sequence ID" value="PCJ42201.1"/>
    <property type="molecule type" value="Genomic_DNA"/>
</dbReference>
<dbReference type="GO" id="GO:0003755">
    <property type="term" value="F:peptidyl-prolyl cis-trans isomerase activity"/>
    <property type="evidence" value="ECO:0007669"/>
    <property type="project" value="UniProtKB-UniRule"/>
</dbReference>
<dbReference type="PROSITE" id="PS50059">
    <property type="entry name" value="FKBP_PPIASE"/>
    <property type="match status" value="1"/>
</dbReference>
<dbReference type="Proteomes" id="UP000228987">
    <property type="component" value="Unassembled WGS sequence"/>
</dbReference>
<dbReference type="Pfam" id="PF01346">
    <property type="entry name" value="FKBP_N"/>
    <property type="match status" value="1"/>
</dbReference>
<feature type="domain" description="PPIase FKBP-type" evidence="8">
    <location>
        <begin position="155"/>
        <end position="240"/>
    </location>
</feature>
<evidence type="ECO:0000256" key="2">
    <source>
        <dbReference type="ARBA" id="ARBA00006577"/>
    </source>
</evidence>
<dbReference type="Pfam" id="PF00254">
    <property type="entry name" value="FKBP_C"/>
    <property type="match status" value="1"/>
</dbReference>
<comment type="caution">
    <text evidence="9">The sequence shown here is derived from an EMBL/GenBank/DDBJ whole genome shotgun (WGS) entry which is preliminary data.</text>
</comment>
<dbReference type="InterPro" id="IPR046357">
    <property type="entry name" value="PPIase_dom_sf"/>
</dbReference>
<protein>
    <recommendedName>
        <fullName evidence="7">Peptidyl-prolyl cis-trans isomerase</fullName>
        <ecNumber evidence="7">5.2.1.8</ecNumber>
    </recommendedName>
</protein>
<dbReference type="InterPro" id="IPR000774">
    <property type="entry name" value="PPIase_FKBP_N"/>
</dbReference>
<evidence type="ECO:0000256" key="1">
    <source>
        <dbReference type="ARBA" id="ARBA00000971"/>
    </source>
</evidence>
<dbReference type="Gene3D" id="3.10.50.40">
    <property type="match status" value="1"/>
</dbReference>
<keyword evidence="3" id="KW-0732">Signal</keyword>